<keyword evidence="2" id="KW-1185">Reference proteome</keyword>
<gene>
    <name evidence="1" type="ORF">EV702DRAFT_1269917</name>
</gene>
<comment type="caution">
    <text evidence="1">The sequence shown here is derived from an EMBL/GenBank/DDBJ whole genome shotgun (WGS) entry which is preliminary data.</text>
</comment>
<dbReference type="AlphaFoldDB" id="A0A9P7D0W8"/>
<sequence length="227" mass="25801">MSASDLLPQLMQNLRGPCPIYISGLANALTWGFPRQSAVPAGHLRRAVQSKMRLTALFLTWVYVSGLCLHVGRLNMGIDEVVRGHECIMRLLKQSQLYRPSYRSNSRLAHISSSFHTSTRQNNVTNKTTFWLSDEWLAELGKNIRLLEDSYDSPTQKDFWKRGSAHIRGFVDIDPFTVENCFQPETNGAPTQYLNANEEAFVLSVCSDDEDKISWQEQLDYLTNVLG</sequence>
<protein>
    <submittedName>
        <fullName evidence="1">Uncharacterized protein</fullName>
    </submittedName>
</protein>
<dbReference type="Proteomes" id="UP000714275">
    <property type="component" value="Unassembled WGS sequence"/>
</dbReference>
<reference evidence="1" key="1">
    <citation type="journal article" date="2020" name="New Phytol.">
        <title>Comparative genomics reveals dynamic genome evolution in host specialist ectomycorrhizal fungi.</title>
        <authorList>
            <person name="Lofgren L.A."/>
            <person name="Nguyen N.H."/>
            <person name="Vilgalys R."/>
            <person name="Ruytinx J."/>
            <person name="Liao H.L."/>
            <person name="Branco S."/>
            <person name="Kuo A."/>
            <person name="LaButti K."/>
            <person name="Lipzen A."/>
            <person name="Andreopoulos W."/>
            <person name="Pangilinan J."/>
            <person name="Riley R."/>
            <person name="Hundley H."/>
            <person name="Na H."/>
            <person name="Barry K."/>
            <person name="Grigoriev I.V."/>
            <person name="Stajich J.E."/>
            <person name="Kennedy P.G."/>
        </authorList>
    </citation>
    <scope>NUCLEOTIDE SEQUENCE</scope>
    <source>
        <strain evidence="1">DOB743</strain>
    </source>
</reference>
<organism evidence="1 2">
    <name type="scientific">Suillus placidus</name>
    <dbReference type="NCBI Taxonomy" id="48579"/>
    <lineage>
        <taxon>Eukaryota</taxon>
        <taxon>Fungi</taxon>
        <taxon>Dikarya</taxon>
        <taxon>Basidiomycota</taxon>
        <taxon>Agaricomycotina</taxon>
        <taxon>Agaricomycetes</taxon>
        <taxon>Agaricomycetidae</taxon>
        <taxon>Boletales</taxon>
        <taxon>Suillineae</taxon>
        <taxon>Suillaceae</taxon>
        <taxon>Suillus</taxon>
    </lineage>
</organism>
<evidence type="ECO:0000313" key="2">
    <source>
        <dbReference type="Proteomes" id="UP000714275"/>
    </source>
</evidence>
<name>A0A9P7D0W8_9AGAM</name>
<dbReference type="OrthoDB" id="2610489at2759"/>
<proteinExistence type="predicted"/>
<evidence type="ECO:0000313" key="1">
    <source>
        <dbReference type="EMBL" id="KAG1774451.1"/>
    </source>
</evidence>
<accession>A0A9P7D0W8</accession>
<dbReference type="EMBL" id="JABBWD010000041">
    <property type="protein sequence ID" value="KAG1774451.1"/>
    <property type="molecule type" value="Genomic_DNA"/>
</dbReference>